<gene>
    <name evidence="9" type="ORF">COA71_04095</name>
</gene>
<proteinExistence type="inferred from homology"/>
<dbReference type="GO" id="GO:0003677">
    <property type="term" value="F:DNA binding"/>
    <property type="evidence" value="ECO:0007669"/>
    <property type="project" value="UniProtKB-KW"/>
</dbReference>
<dbReference type="InterPro" id="IPR013249">
    <property type="entry name" value="RNA_pol_sigma70_r4_t2"/>
</dbReference>
<dbReference type="PANTHER" id="PTHR43133:SF8">
    <property type="entry name" value="RNA POLYMERASE SIGMA FACTOR HI_1459-RELATED"/>
    <property type="match status" value="1"/>
</dbReference>
<evidence type="ECO:0000313" key="10">
    <source>
        <dbReference type="Proteomes" id="UP000228987"/>
    </source>
</evidence>
<feature type="region of interest" description="Disordered" evidence="6">
    <location>
        <begin position="79"/>
        <end position="99"/>
    </location>
</feature>
<dbReference type="GO" id="GO:0016987">
    <property type="term" value="F:sigma factor activity"/>
    <property type="evidence" value="ECO:0007669"/>
    <property type="project" value="UniProtKB-KW"/>
</dbReference>
<dbReference type="Pfam" id="PF08281">
    <property type="entry name" value="Sigma70_r4_2"/>
    <property type="match status" value="1"/>
</dbReference>
<dbReference type="SUPFAM" id="SSF88946">
    <property type="entry name" value="Sigma2 domain of RNA polymerase sigma factors"/>
    <property type="match status" value="1"/>
</dbReference>
<dbReference type="SUPFAM" id="SSF88659">
    <property type="entry name" value="Sigma3 and sigma4 domains of RNA polymerase sigma factors"/>
    <property type="match status" value="1"/>
</dbReference>
<dbReference type="Gene3D" id="1.10.10.10">
    <property type="entry name" value="Winged helix-like DNA-binding domain superfamily/Winged helix DNA-binding domain"/>
    <property type="match status" value="1"/>
</dbReference>
<feature type="domain" description="RNA polymerase sigma-70 region 2" evidence="7">
    <location>
        <begin position="15"/>
        <end position="79"/>
    </location>
</feature>
<organism evidence="9 10">
    <name type="scientific">SAR86 cluster bacterium</name>
    <dbReference type="NCBI Taxonomy" id="2030880"/>
    <lineage>
        <taxon>Bacteria</taxon>
        <taxon>Pseudomonadati</taxon>
        <taxon>Pseudomonadota</taxon>
        <taxon>Gammaproteobacteria</taxon>
        <taxon>SAR86 cluster</taxon>
    </lineage>
</organism>
<sequence>MQAYAKGDSSAFEELYRKHKDPLYRFFLRQCGNQALAEELYQEVWLRVIKARENYELKAKFTTWLYRIAHNILVDHFRKPQTETDEETDAENIPDNAANDPEVILSGQEKIECFRVQLRVQLKKLPKEQSEVFLLKEEAGLSLEEIALTVGESKETVKSRLRYAVKKLRQSLRNENTKENVMGDL</sequence>
<name>A0A2A5CHI8_9GAMM</name>
<keyword evidence="3" id="KW-0731">Sigma factor</keyword>
<dbReference type="Gene3D" id="1.10.1740.10">
    <property type="match status" value="1"/>
</dbReference>
<keyword evidence="2" id="KW-0805">Transcription regulation</keyword>
<protein>
    <submittedName>
        <fullName evidence="9">RNA polymerase subunit sigma</fullName>
    </submittedName>
</protein>
<evidence type="ECO:0000313" key="9">
    <source>
        <dbReference type="EMBL" id="PCJ42955.1"/>
    </source>
</evidence>
<dbReference type="InterPro" id="IPR013324">
    <property type="entry name" value="RNA_pol_sigma_r3/r4-like"/>
</dbReference>
<dbReference type="GO" id="GO:0006352">
    <property type="term" value="P:DNA-templated transcription initiation"/>
    <property type="evidence" value="ECO:0007669"/>
    <property type="project" value="InterPro"/>
</dbReference>
<reference evidence="10" key="1">
    <citation type="submission" date="2017-08" db="EMBL/GenBank/DDBJ databases">
        <title>A dynamic microbial community with high functional redundancy inhabits the cold, oxic subseafloor aquifer.</title>
        <authorList>
            <person name="Tully B.J."/>
            <person name="Wheat C.G."/>
            <person name="Glazer B.T."/>
            <person name="Huber J.A."/>
        </authorList>
    </citation>
    <scope>NUCLEOTIDE SEQUENCE [LARGE SCALE GENOMIC DNA]</scope>
</reference>
<dbReference type="InterPro" id="IPR014284">
    <property type="entry name" value="RNA_pol_sigma-70_dom"/>
</dbReference>
<feature type="domain" description="RNA polymerase sigma factor 70 region 4 type 2" evidence="8">
    <location>
        <begin position="116"/>
        <end position="168"/>
    </location>
</feature>
<dbReference type="Pfam" id="PF04542">
    <property type="entry name" value="Sigma70_r2"/>
    <property type="match status" value="1"/>
</dbReference>
<evidence type="ECO:0000259" key="7">
    <source>
        <dbReference type="Pfam" id="PF04542"/>
    </source>
</evidence>
<keyword evidence="5" id="KW-0804">Transcription</keyword>
<evidence type="ECO:0000256" key="6">
    <source>
        <dbReference type="SAM" id="MobiDB-lite"/>
    </source>
</evidence>
<accession>A0A2A5CHI8</accession>
<evidence type="ECO:0000259" key="8">
    <source>
        <dbReference type="Pfam" id="PF08281"/>
    </source>
</evidence>
<comment type="similarity">
    <text evidence="1">Belongs to the sigma-70 factor family. ECF subfamily.</text>
</comment>
<evidence type="ECO:0000256" key="3">
    <source>
        <dbReference type="ARBA" id="ARBA00023082"/>
    </source>
</evidence>
<dbReference type="InterPro" id="IPR036388">
    <property type="entry name" value="WH-like_DNA-bd_sf"/>
</dbReference>
<evidence type="ECO:0000256" key="1">
    <source>
        <dbReference type="ARBA" id="ARBA00010641"/>
    </source>
</evidence>
<dbReference type="InterPro" id="IPR039425">
    <property type="entry name" value="RNA_pol_sigma-70-like"/>
</dbReference>
<dbReference type="AlphaFoldDB" id="A0A2A5CHI8"/>
<evidence type="ECO:0000256" key="5">
    <source>
        <dbReference type="ARBA" id="ARBA00023163"/>
    </source>
</evidence>
<dbReference type="NCBIfam" id="TIGR02937">
    <property type="entry name" value="sigma70-ECF"/>
    <property type="match status" value="1"/>
</dbReference>
<comment type="caution">
    <text evidence="9">The sequence shown here is derived from an EMBL/GenBank/DDBJ whole genome shotgun (WGS) entry which is preliminary data.</text>
</comment>
<dbReference type="PANTHER" id="PTHR43133">
    <property type="entry name" value="RNA POLYMERASE ECF-TYPE SIGMA FACTO"/>
    <property type="match status" value="1"/>
</dbReference>
<dbReference type="Proteomes" id="UP000228987">
    <property type="component" value="Unassembled WGS sequence"/>
</dbReference>
<dbReference type="CDD" id="cd06171">
    <property type="entry name" value="Sigma70_r4"/>
    <property type="match status" value="1"/>
</dbReference>
<dbReference type="InterPro" id="IPR013325">
    <property type="entry name" value="RNA_pol_sigma_r2"/>
</dbReference>
<evidence type="ECO:0000256" key="4">
    <source>
        <dbReference type="ARBA" id="ARBA00023125"/>
    </source>
</evidence>
<feature type="compositionally biased region" description="Acidic residues" evidence="6">
    <location>
        <begin position="83"/>
        <end position="92"/>
    </location>
</feature>
<keyword evidence="4" id="KW-0238">DNA-binding</keyword>
<dbReference type="EMBL" id="NVWI01000002">
    <property type="protein sequence ID" value="PCJ42955.1"/>
    <property type="molecule type" value="Genomic_DNA"/>
</dbReference>
<evidence type="ECO:0000256" key="2">
    <source>
        <dbReference type="ARBA" id="ARBA00023015"/>
    </source>
</evidence>
<dbReference type="InterPro" id="IPR007627">
    <property type="entry name" value="RNA_pol_sigma70_r2"/>
</dbReference>